<gene>
    <name evidence="2" type="ORF">RFM51_10680</name>
</gene>
<dbReference type="Gene3D" id="3.40.1580.10">
    <property type="entry name" value="SMI1/KNR4-like"/>
    <property type="match status" value="1"/>
</dbReference>
<dbReference type="EMBL" id="JAVIIS010000012">
    <property type="protein sequence ID" value="MDX8440061.1"/>
    <property type="molecule type" value="Genomic_DNA"/>
</dbReference>
<comment type="caution">
    <text evidence="2">The sequence shown here is derived from an EMBL/GenBank/DDBJ whole genome shotgun (WGS) entry which is preliminary data.</text>
</comment>
<feature type="domain" description="Knr4/Smi1-like" evidence="1">
    <location>
        <begin position="11"/>
        <end position="106"/>
    </location>
</feature>
<dbReference type="InterPro" id="IPR037883">
    <property type="entry name" value="Knr4/Smi1-like_sf"/>
</dbReference>
<sequence length="171" mass="19148">MPHTPGGTGSTQLPSLYLDFIERHGASEWDCGDDLVFLWGGEQLIPFNDEYRVQTLTPGLILIGSDGSGEAFGFDLRLAQRPVVQVPFVGMNRKYMNAVAKDFGEWKAMLKPRQDSDSHPGMQLAEVNPVLFGGDTVDPANRVWLTRSQHFEYVRFWNNVFLLASSKSTPQ</sequence>
<accession>A0ABU4WX45</accession>
<protein>
    <submittedName>
        <fullName evidence="2">SMI1/KNR4 family protein</fullName>
    </submittedName>
</protein>
<evidence type="ECO:0000259" key="1">
    <source>
        <dbReference type="Pfam" id="PF09346"/>
    </source>
</evidence>
<evidence type="ECO:0000313" key="2">
    <source>
        <dbReference type="EMBL" id="MDX8440061.1"/>
    </source>
</evidence>
<dbReference type="InterPro" id="IPR018958">
    <property type="entry name" value="Knr4/Smi1-like_dom"/>
</dbReference>
<keyword evidence="3" id="KW-1185">Reference proteome</keyword>
<dbReference type="Pfam" id="PF09346">
    <property type="entry name" value="SMI1_KNR4"/>
    <property type="match status" value="1"/>
</dbReference>
<proteinExistence type="predicted"/>
<reference evidence="2 3" key="1">
    <citation type="submission" date="2023-08" db="EMBL/GenBank/DDBJ databases">
        <title>Implementing the SeqCode for naming new Mesorhizobium species isolated from Vachellia karroo root nodules.</title>
        <authorList>
            <person name="Van Lill M."/>
        </authorList>
    </citation>
    <scope>NUCLEOTIDE SEQUENCE [LARGE SCALE GENOMIC DNA]</scope>
    <source>
        <strain evidence="2 3">VK3E</strain>
    </source>
</reference>
<evidence type="ECO:0000313" key="3">
    <source>
        <dbReference type="Proteomes" id="UP001272097"/>
    </source>
</evidence>
<organism evidence="2 3">
    <name type="scientific">Mesorhizobium australafricanum</name>
    <dbReference type="NCBI Taxonomy" id="3072311"/>
    <lineage>
        <taxon>Bacteria</taxon>
        <taxon>Pseudomonadati</taxon>
        <taxon>Pseudomonadota</taxon>
        <taxon>Alphaproteobacteria</taxon>
        <taxon>Hyphomicrobiales</taxon>
        <taxon>Phyllobacteriaceae</taxon>
        <taxon>Mesorhizobium</taxon>
    </lineage>
</organism>
<dbReference type="RefSeq" id="WP_320213992.1">
    <property type="nucleotide sequence ID" value="NZ_JAVIIS010000012.1"/>
</dbReference>
<name>A0ABU4WX45_9HYPH</name>
<dbReference type="Proteomes" id="UP001272097">
    <property type="component" value="Unassembled WGS sequence"/>
</dbReference>
<dbReference type="SUPFAM" id="SSF160631">
    <property type="entry name" value="SMI1/KNR4-like"/>
    <property type="match status" value="1"/>
</dbReference>